<gene>
    <name evidence="1" type="ORF">METZ01_LOCUS394739</name>
</gene>
<sequence>MMLFWEVRDETGKIVGTEFCPGNAAELEMVLTDMNPDKTFTVVEVDEVEGA</sequence>
<dbReference type="AlphaFoldDB" id="A0A382V776"/>
<accession>A0A382V776</accession>
<name>A0A382V776_9ZZZZ</name>
<proteinExistence type="predicted"/>
<evidence type="ECO:0000313" key="1">
    <source>
        <dbReference type="EMBL" id="SVD41885.1"/>
    </source>
</evidence>
<reference evidence="1" key="1">
    <citation type="submission" date="2018-05" db="EMBL/GenBank/DDBJ databases">
        <authorList>
            <person name="Lanie J.A."/>
            <person name="Ng W.-L."/>
            <person name="Kazmierczak K.M."/>
            <person name="Andrzejewski T.M."/>
            <person name="Davidsen T.M."/>
            <person name="Wayne K.J."/>
            <person name="Tettelin H."/>
            <person name="Glass J.I."/>
            <person name="Rusch D."/>
            <person name="Podicherti R."/>
            <person name="Tsui H.-C.T."/>
            <person name="Winkler M.E."/>
        </authorList>
    </citation>
    <scope>NUCLEOTIDE SEQUENCE</scope>
</reference>
<organism evidence="1">
    <name type="scientific">marine metagenome</name>
    <dbReference type="NCBI Taxonomy" id="408172"/>
    <lineage>
        <taxon>unclassified sequences</taxon>
        <taxon>metagenomes</taxon>
        <taxon>ecological metagenomes</taxon>
    </lineage>
</organism>
<dbReference type="EMBL" id="UINC01149419">
    <property type="protein sequence ID" value="SVD41885.1"/>
    <property type="molecule type" value="Genomic_DNA"/>
</dbReference>
<protein>
    <submittedName>
        <fullName evidence="1">Uncharacterized protein</fullName>
    </submittedName>
</protein>